<dbReference type="AlphaFoldDB" id="X0WL10"/>
<comment type="caution">
    <text evidence="1">The sequence shown here is derived from an EMBL/GenBank/DDBJ whole genome shotgun (WGS) entry which is preliminary data.</text>
</comment>
<proteinExistence type="predicted"/>
<feature type="non-terminal residue" evidence="1">
    <location>
        <position position="1"/>
    </location>
</feature>
<evidence type="ECO:0000313" key="1">
    <source>
        <dbReference type="EMBL" id="GAG23912.1"/>
    </source>
</evidence>
<name>X0WL10_9ZZZZ</name>
<organism evidence="1">
    <name type="scientific">marine sediment metagenome</name>
    <dbReference type="NCBI Taxonomy" id="412755"/>
    <lineage>
        <taxon>unclassified sequences</taxon>
        <taxon>metagenomes</taxon>
        <taxon>ecological metagenomes</taxon>
    </lineage>
</organism>
<accession>X0WL10</accession>
<reference evidence="1" key="1">
    <citation type="journal article" date="2014" name="Front. Microbiol.">
        <title>High frequency of phylogenetically diverse reductive dehalogenase-homologous genes in deep subseafloor sedimentary metagenomes.</title>
        <authorList>
            <person name="Kawai M."/>
            <person name="Futagami T."/>
            <person name="Toyoda A."/>
            <person name="Takaki Y."/>
            <person name="Nishi S."/>
            <person name="Hori S."/>
            <person name="Arai W."/>
            <person name="Tsubouchi T."/>
            <person name="Morono Y."/>
            <person name="Uchiyama I."/>
            <person name="Ito T."/>
            <person name="Fujiyama A."/>
            <person name="Inagaki F."/>
            <person name="Takami H."/>
        </authorList>
    </citation>
    <scope>NUCLEOTIDE SEQUENCE</scope>
    <source>
        <strain evidence="1">Expedition CK06-06</strain>
    </source>
</reference>
<gene>
    <name evidence="1" type="ORF">S01H1_57107</name>
</gene>
<dbReference type="EMBL" id="BARS01037224">
    <property type="protein sequence ID" value="GAG23912.1"/>
    <property type="molecule type" value="Genomic_DNA"/>
</dbReference>
<protein>
    <submittedName>
        <fullName evidence="1">Uncharacterized protein</fullName>
    </submittedName>
</protein>
<sequence>KAHSPFSFAGDIMARDLGEVIIQRAVGITLAAFFISS</sequence>